<keyword evidence="6" id="KW-0521">NADP</keyword>
<dbReference type="EC" id="1.1.1.133" evidence="3 6"/>
<dbReference type="RefSeq" id="WP_222404884.1">
    <property type="nucleotide sequence ID" value="NZ_JAHVKP010000001.1"/>
</dbReference>
<protein>
    <recommendedName>
        <fullName evidence="4 6">dTDP-4-dehydrorhamnose reductase</fullName>
        <ecNumber evidence="3 6">1.1.1.133</ecNumber>
    </recommendedName>
</protein>
<organism evidence="8 9">
    <name type="scientific">Qipengyuania aquimaris</name>
    <dbReference type="NCBI Taxonomy" id="255984"/>
    <lineage>
        <taxon>Bacteria</taxon>
        <taxon>Pseudomonadati</taxon>
        <taxon>Pseudomonadota</taxon>
        <taxon>Alphaproteobacteria</taxon>
        <taxon>Sphingomonadales</taxon>
        <taxon>Erythrobacteraceae</taxon>
        <taxon>Qipengyuania</taxon>
    </lineage>
</organism>
<accession>A0A9Q3S0R3</accession>
<evidence type="ECO:0000256" key="4">
    <source>
        <dbReference type="ARBA" id="ARBA00017099"/>
    </source>
</evidence>
<dbReference type="InterPro" id="IPR005913">
    <property type="entry name" value="dTDP_dehydrorham_reduct"/>
</dbReference>
<evidence type="ECO:0000256" key="1">
    <source>
        <dbReference type="ARBA" id="ARBA00004781"/>
    </source>
</evidence>
<evidence type="ECO:0000313" key="8">
    <source>
        <dbReference type="EMBL" id="MBY6217892.1"/>
    </source>
</evidence>
<keyword evidence="6 8" id="KW-0560">Oxidoreductase</keyword>
<dbReference type="NCBIfam" id="TIGR01214">
    <property type="entry name" value="rmlD"/>
    <property type="match status" value="1"/>
</dbReference>
<dbReference type="AlphaFoldDB" id="A0A9Q3S0R3"/>
<proteinExistence type="inferred from homology"/>
<dbReference type="Proteomes" id="UP000824927">
    <property type="component" value="Unassembled WGS sequence"/>
</dbReference>
<dbReference type="EMBL" id="JAHVKP010000001">
    <property type="protein sequence ID" value="MBY6217892.1"/>
    <property type="molecule type" value="Genomic_DNA"/>
</dbReference>
<gene>
    <name evidence="8" type="primary">rfbD</name>
    <name evidence="8" type="ORF">KUV31_06000</name>
</gene>
<evidence type="ECO:0000259" key="7">
    <source>
        <dbReference type="Pfam" id="PF04321"/>
    </source>
</evidence>
<reference evidence="8" key="1">
    <citation type="submission" date="2021-06" db="EMBL/GenBank/DDBJ databases">
        <title>50 bacteria genomes isolated from Dapeng, Shenzhen, China.</title>
        <authorList>
            <person name="Zheng W."/>
            <person name="Yu S."/>
            <person name="Huang Y."/>
        </authorList>
    </citation>
    <scope>NUCLEOTIDE SEQUENCE</scope>
    <source>
        <strain evidence="8">DP4N28-2</strain>
    </source>
</reference>
<evidence type="ECO:0000256" key="6">
    <source>
        <dbReference type="RuleBase" id="RU364082"/>
    </source>
</evidence>
<dbReference type="Pfam" id="PF04321">
    <property type="entry name" value="RmlD_sub_bind"/>
    <property type="match status" value="1"/>
</dbReference>
<comment type="cofactor">
    <cofactor evidence="6">
        <name>Mg(2+)</name>
        <dbReference type="ChEBI" id="CHEBI:18420"/>
    </cofactor>
    <text evidence="6">Binds 1 Mg(2+) ion per monomer.</text>
</comment>
<dbReference type="Gene3D" id="3.90.25.10">
    <property type="entry name" value="UDP-galactose 4-epimerase, domain 1"/>
    <property type="match status" value="1"/>
</dbReference>
<comment type="function">
    <text evidence="6">Catalyzes the reduction of dTDP-6-deoxy-L-lyxo-4-hexulose to yield dTDP-L-rhamnose.</text>
</comment>
<dbReference type="InterPro" id="IPR029903">
    <property type="entry name" value="RmlD-like-bd"/>
</dbReference>
<sequence>MILVFGSTGQLARELQLLDADLVFLSREQADLSHPEECAKAIIRHQPEAVINTAAFTNVDEAEAREDLATIVNGAAPTVMAETCAAVGLPFLNVSSDYVFGGSGREPWTAEAEVSPLNAYGRSKAMGEEGVRNAGGACVNLRTSWVFSVHGRNFLKSMLALGKQRDSLEIVADQIGGPTPASDLAIACLVIATKLIEDPSLAGTYHFSGEPDVSWADFARAIFEECGHDVEVIDIATSDYPRPAERPLNSRLDCSGLSAFGLERPHWRKSVRHIIQSRGKQ</sequence>
<name>A0A9Q3S0R3_9SPHN</name>
<dbReference type="InterPro" id="IPR036291">
    <property type="entry name" value="NAD(P)-bd_dom_sf"/>
</dbReference>
<comment type="catalytic activity">
    <reaction evidence="5 6">
        <text>dTDP-beta-L-rhamnose + NADP(+) = dTDP-4-dehydro-beta-L-rhamnose + NADPH + H(+)</text>
        <dbReference type="Rhea" id="RHEA:21796"/>
        <dbReference type="ChEBI" id="CHEBI:15378"/>
        <dbReference type="ChEBI" id="CHEBI:57510"/>
        <dbReference type="ChEBI" id="CHEBI:57783"/>
        <dbReference type="ChEBI" id="CHEBI:58349"/>
        <dbReference type="ChEBI" id="CHEBI:62830"/>
        <dbReference type="EC" id="1.1.1.133"/>
    </reaction>
</comment>
<comment type="pathway">
    <text evidence="1 6">Carbohydrate biosynthesis; dTDP-L-rhamnose biosynthesis.</text>
</comment>
<evidence type="ECO:0000256" key="3">
    <source>
        <dbReference type="ARBA" id="ARBA00012929"/>
    </source>
</evidence>
<dbReference type="CDD" id="cd05254">
    <property type="entry name" value="dTDP_HR_like_SDR_e"/>
    <property type="match status" value="1"/>
</dbReference>
<dbReference type="SUPFAM" id="SSF51735">
    <property type="entry name" value="NAD(P)-binding Rossmann-fold domains"/>
    <property type="match status" value="1"/>
</dbReference>
<dbReference type="Gene3D" id="3.40.50.720">
    <property type="entry name" value="NAD(P)-binding Rossmann-like Domain"/>
    <property type="match status" value="1"/>
</dbReference>
<comment type="similarity">
    <text evidence="2 6">Belongs to the dTDP-4-dehydrorhamnose reductase family.</text>
</comment>
<dbReference type="PANTHER" id="PTHR10491">
    <property type="entry name" value="DTDP-4-DEHYDRORHAMNOSE REDUCTASE"/>
    <property type="match status" value="1"/>
</dbReference>
<feature type="domain" description="RmlD-like substrate binding" evidence="7">
    <location>
        <begin position="2"/>
        <end position="277"/>
    </location>
</feature>
<comment type="caution">
    <text evidence="8">The sequence shown here is derived from an EMBL/GenBank/DDBJ whole genome shotgun (WGS) entry which is preliminary data.</text>
</comment>
<evidence type="ECO:0000256" key="2">
    <source>
        <dbReference type="ARBA" id="ARBA00010944"/>
    </source>
</evidence>
<dbReference type="PANTHER" id="PTHR10491:SF4">
    <property type="entry name" value="METHIONINE ADENOSYLTRANSFERASE 2 SUBUNIT BETA"/>
    <property type="match status" value="1"/>
</dbReference>
<evidence type="ECO:0000256" key="5">
    <source>
        <dbReference type="ARBA" id="ARBA00048200"/>
    </source>
</evidence>
<evidence type="ECO:0000313" key="9">
    <source>
        <dbReference type="Proteomes" id="UP000824927"/>
    </source>
</evidence>
<dbReference type="GO" id="GO:0008831">
    <property type="term" value="F:dTDP-4-dehydrorhamnose reductase activity"/>
    <property type="evidence" value="ECO:0007669"/>
    <property type="project" value="UniProtKB-EC"/>
</dbReference>